<accession>A0A1H3U1H4</accession>
<evidence type="ECO:0000313" key="3">
    <source>
        <dbReference type="EMBL" id="SDZ56208.1"/>
    </source>
</evidence>
<proteinExistence type="predicted"/>
<dbReference type="EMBL" id="FNQC01000025">
    <property type="protein sequence ID" value="SDZ56208.1"/>
    <property type="molecule type" value="Genomic_DNA"/>
</dbReference>
<gene>
    <name evidence="3" type="ORF">SAMN05444412_1252</name>
</gene>
<name>A0A1H3U1H4_9BACT</name>
<keyword evidence="2" id="KW-0472">Membrane</keyword>
<evidence type="ECO:0000256" key="1">
    <source>
        <dbReference type="SAM" id="MobiDB-lite"/>
    </source>
</evidence>
<keyword evidence="4" id="KW-1185">Reference proteome</keyword>
<comment type="caution">
    <text evidence="3">The sequence shown here is derived from an EMBL/GenBank/DDBJ whole genome shotgun (WGS) entry which is preliminary data.</text>
</comment>
<keyword evidence="2" id="KW-1133">Transmembrane helix</keyword>
<protein>
    <submittedName>
        <fullName evidence="3">Uncharacterized protein</fullName>
    </submittedName>
</protein>
<feature type="transmembrane region" description="Helical" evidence="2">
    <location>
        <begin position="6"/>
        <end position="25"/>
    </location>
</feature>
<feature type="region of interest" description="Disordered" evidence="1">
    <location>
        <begin position="95"/>
        <end position="115"/>
    </location>
</feature>
<evidence type="ECO:0000313" key="4">
    <source>
        <dbReference type="Proteomes" id="UP000199663"/>
    </source>
</evidence>
<reference evidence="3 4" key="1">
    <citation type="submission" date="2016-10" db="EMBL/GenBank/DDBJ databases">
        <authorList>
            <person name="Varghese N."/>
            <person name="Submissions S."/>
        </authorList>
    </citation>
    <scope>NUCLEOTIDE SEQUENCE [LARGE SCALE GENOMIC DNA]</scope>
    <source>
        <strain evidence="3 4">DSM 17997</strain>
    </source>
</reference>
<evidence type="ECO:0000256" key="2">
    <source>
        <dbReference type="SAM" id="Phobius"/>
    </source>
</evidence>
<dbReference type="Proteomes" id="UP000199663">
    <property type="component" value="Unassembled WGS sequence"/>
</dbReference>
<organism evidence="3 4">
    <name type="scientific">Rhodonellum ikkaensis</name>
    <dbReference type="NCBI Taxonomy" id="336829"/>
    <lineage>
        <taxon>Bacteria</taxon>
        <taxon>Pseudomonadati</taxon>
        <taxon>Bacteroidota</taxon>
        <taxon>Cytophagia</taxon>
        <taxon>Cytophagales</taxon>
        <taxon>Cytophagaceae</taxon>
        <taxon>Rhodonellum</taxon>
    </lineage>
</organism>
<dbReference type="RefSeq" id="WP_019600483.1">
    <property type="nucleotide sequence ID" value="NZ_FNQC01000025.1"/>
</dbReference>
<sequence length="115" mass="13363">MENLDIFILTLVVVVAFVIFIISTVKELSQMKHEPYQTEKESGYSRAALFKVLGALFEDDKIPKKHRVKFKNTLQSTMSDMESNGVYFDGEGKKFQKEDRVKKKKKREDKANRKA</sequence>
<keyword evidence="2" id="KW-0812">Transmembrane</keyword>